<sequence>MHSIWINYFLFLLLIFAQVYPYAAPFGSTAPTIAPCNDGANSAQGSPFASLPPSLWPSYHSLTHSLPSVVCLPSAVCHYQTAVPSSALVLPSIEQQRIQFGNPTLTLTYTHFQLVCLLVGLLVDRPVLIRLSIVSSRSSSLVFNLPAWLRRSVVPPFRPAGPASRRSALSSRRSAGLVIRSSTFCPVGLGPRRSSSPQPSARLPSPPRLMAIQYPGAIPRHHYNQLNPSPSPEPGDETLYDHRSPGLSDDRPSSPIYPPHSVLLDPSDPIFFPSRHFASSNQSRSTWHSGFDSDFTQIASDLGKHSSRIAMLDKSEPLETEGLVHPTTSKVLGPSTQDDLLDLKSSNALSQRRRKILLGVGGIFLIIIGVVVAVIVSLRKSNSNGLGKVAQDGTTVTASGQVLKLWGTNGDLITAENGTTFQYLNPLGGTWVAIPFNDTAKCQDDSPPLNQPWDYAHRRILGVNLGGWLVLEPFITPYLFEKFNDPQATGTSPTVVDEWTLSVALGDKLASTLEEHYKTFITEQDFMQIAAAGLNWIRLPVGWWMIETWPGEPFLAGVSFKYFLKAITWARKYGLRINLDLHAVPGSQNGYNHSGRLGSINFLVGLMGLANAQRSLNYIRTLTQFISQSQYSNVIPMFSVLNEAFVQKIGVQQIRSYYYQVYQLMRSITGFGQGKGPMMVIHDGFQGTGAGHLGWTGFLKGADRLGLDSHNYFAFDKQSNDSLGYNSLKPCNFWATSYNQTNTDFGFNFAGEYSLAMNDCGLWLNNIGVGNRYDGTYPNSTSPDLTNFPPIGSCELWNNYRNWSNDMKDHIADLAATSQDAMQNSFFWTWKISQLNRAKDGLKPNPLWDYQLGLQQGWIRPDARKSLGACNLIAKKEGTTAPQQSWSGEFADWQVGAKANSPTTSTIDPAQVALYGQWPPSHLLIDPGKNAVYNNVNNLPQYAPTGPILTLTPEAPNPKFLPASATVPAPGNGWANPADKAGWYVPIKGCNYPGAWDGVGLPEPTAPFCGSNVSPSIITSSPNLRRRIS</sequence>
<gene>
    <name evidence="20" type="ORF">O181_058214</name>
</gene>
<proteinExistence type="inferred from homology"/>
<evidence type="ECO:0000256" key="14">
    <source>
        <dbReference type="ARBA" id="ARBA00038929"/>
    </source>
</evidence>
<keyword evidence="10" id="KW-0326">Glycosidase</keyword>
<feature type="compositionally biased region" description="Low complexity" evidence="16">
    <location>
        <begin position="191"/>
        <end position="203"/>
    </location>
</feature>
<keyword evidence="8 17" id="KW-0472">Membrane</keyword>
<dbReference type="Pfam" id="PF00150">
    <property type="entry name" value="Cellulase"/>
    <property type="match status" value="1"/>
</dbReference>
<keyword evidence="21" id="KW-1185">Reference proteome</keyword>
<comment type="caution">
    <text evidence="20">The sequence shown here is derived from an EMBL/GenBank/DDBJ whole genome shotgun (WGS) entry which is preliminary data.</text>
</comment>
<accession>A0A9Q3HXF3</accession>
<evidence type="ECO:0000256" key="7">
    <source>
        <dbReference type="ARBA" id="ARBA00022989"/>
    </source>
</evidence>
<dbReference type="SUPFAM" id="SSF51445">
    <property type="entry name" value="(Trans)glycosidases"/>
    <property type="match status" value="1"/>
</dbReference>
<evidence type="ECO:0000313" key="21">
    <source>
        <dbReference type="Proteomes" id="UP000765509"/>
    </source>
</evidence>
<evidence type="ECO:0000256" key="18">
    <source>
        <dbReference type="SAM" id="SignalP"/>
    </source>
</evidence>
<dbReference type="PANTHER" id="PTHR31297">
    <property type="entry name" value="GLUCAN ENDO-1,6-BETA-GLUCOSIDASE B"/>
    <property type="match status" value="1"/>
</dbReference>
<feature type="transmembrane region" description="Helical" evidence="17">
    <location>
        <begin position="356"/>
        <end position="378"/>
    </location>
</feature>
<protein>
    <recommendedName>
        <fullName evidence="14">glucan 1,3-beta-glucosidase</fullName>
        <ecNumber evidence="14">3.2.1.58</ecNumber>
    </recommendedName>
    <alternativeName>
        <fullName evidence="15">Exo-1,3-beta-glucanase D</fullName>
    </alternativeName>
</protein>
<evidence type="ECO:0000256" key="16">
    <source>
        <dbReference type="SAM" id="MobiDB-lite"/>
    </source>
</evidence>
<dbReference type="EC" id="3.2.1.58" evidence="14"/>
<name>A0A9Q3HXF3_9BASI</name>
<evidence type="ECO:0000313" key="20">
    <source>
        <dbReference type="EMBL" id="MBW0518499.1"/>
    </source>
</evidence>
<comment type="function">
    <text evidence="13">Glucosidase involved in the degradation of cellulosic biomass. Active on lichenan.</text>
</comment>
<keyword evidence="18" id="KW-0732">Signal</keyword>
<keyword evidence="3" id="KW-1003">Cell membrane</keyword>
<evidence type="ECO:0000259" key="19">
    <source>
        <dbReference type="Pfam" id="PF00150"/>
    </source>
</evidence>
<dbReference type="OrthoDB" id="62120at2759"/>
<evidence type="ECO:0000256" key="2">
    <source>
        <dbReference type="ARBA" id="ARBA00005641"/>
    </source>
</evidence>
<dbReference type="GO" id="GO:0004338">
    <property type="term" value="F:glucan exo-1,3-beta-glucosidase activity"/>
    <property type="evidence" value="ECO:0007669"/>
    <property type="project" value="UniProtKB-EC"/>
</dbReference>
<dbReference type="GO" id="GO:0009251">
    <property type="term" value="P:glucan catabolic process"/>
    <property type="evidence" value="ECO:0007669"/>
    <property type="project" value="TreeGrafter"/>
</dbReference>
<keyword evidence="9" id="KW-0325">Glycoprotein</keyword>
<dbReference type="InterPro" id="IPR017853">
    <property type="entry name" value="GH"/>
</dbReference>
<dbReference type="EMBL" id="AVOT02026680">
    <property type="protein sequence ID" value="MBW0518499.1"/>
    <property type="molecule type" value="Genomic_DNA"/>
</dbReference>
<dbReference type="Proteomes" id="UP000765509">
    <property type="component" value="Unassembled WGS sequence"/>
</dbReference>
<keyword evidence="7 17" id="KW-1133">Transmembrane helix</keyword>
<reference evidence="20" key="1">
    <citation type="submission" date="2021-03" db="EMBL/GenBank/DDBJ databases">
        <title>Draft genome sequence of rust myrtle Austropuccinia psidii MF-1, a brazilian biotype.</title>
        <authorList>
            <person name="Quecine M.C."/>
            <person name="Pachon D.M.R."/>
            <person name="Bonatelli M.L."/>
            <person name="Correr F.H."/>
            <person name="Franceschini L.M."/>
            <person name="Leite T.F."/>
            <person name="Margarido G.R.A."/>
            <person name="Almeida C.A."/>
            <person name="Ferrarezi J.A."/>
            <person name="Labate C.A."/>
        </authorList>
    </citation>
    <scope>NUCLEOTIDE SEQUENCE</scope>
    <source>
        <strain evidence="20">MF-1</strain>
    </source>
</reference>
<evidence type="ECO:0000256" key="17">
    <source>
        <dbReference type="SAM" id="Phobius"/>
    </source>
</evidence>
<evidence type="ECO:0000256" key="15">
    <source>
        <dbReference type="ARBA" id="ARBA00041260"/>
    </source>
</evidence>
<dbReference type="GO" id="GO:0005576">
    <property type="term" value="C:extracellular region"/>
    <property type="evidence" value="ECO:0007669"/>
    <property type="project" value="TreeGrafter"/>
</dbReference>
<feature type="chain" id="PRO_5040296011" description="glucan 1,3-beta-glucosidase" evidence="18">
    <location>
        <begin position="26"/>
        <end position="1029"/>
    </location>
</feature>
<dbReference type="FunFam" id="3.20.20.80:FF:000033">
    <property type="entry name" value="Glucan 1,3-beta-glucosidase A"/>
    <property type="match status" value="1"/>
</dbReference>
<keyword evidence="6" id="KW-0735">Signal-anchor</keyword>
<evidence type="ECO:0000256" key="1">
    <source>
        <dbReference type="ARBA" id="ARBA00004401"/>
    </source>
</evidence>
<feature type="domain" description="Glycoside hydrolase family 5" evidence="19">
    <location>
        <begin position="517"/>
        <end position="730"/>
    </location>
</feature>
<comment type="catalytic activity">
    <reaction evidence="12">
        <text>Successive hydrolysis of beta-D-glucose units from the non-reducing ends of (1-&gt;3)-beta-D-glucans, releasing alpha-glucose.</text>
        <dbReference type="EC" id="3.2.1.58"/>
    </reaction>
</comment>
<comment type="subcellular location">
    <subcellularLocation>
        <location evidence="1">Cell membrane</location>
        <topology evidence="1">Single-pass type II membrane protein</topology>
    </subcellularLocation>
</comment>
<comment type="similarity">
    <text evidence="2">Belongs to the glycosyl hydrolase 5 (cellulase A) family.</text>
</comment>
<feature type="region of interest" description="Disordered" evidence="16">
    <location>
        <begin position="220"/>
        <end position="254"/>
    </location>
</feature>
<dbReference type="PANTHER" id="PTHR31297:SF34">
    <property type="entry name" value="GLUCAN 1,3-BETA-GLUCOSIDASE 2"/>
    <property type="match status" value="1"/>
</dbReference>
<feature type="signal peptide" evidence="18">
    <location>
        <begin position="1"/>
        <end position="25"/>
    </location>
</feature>
<dbReference type="AlphaFoldDB" id="A0A9Q3HXF3"/>
<dbReference type="GO" id="GO:0005886">
    <property type="term" value="C:plasma membrane"/>
    <property type="evidence" value="ECO:0007669"/>
    <property type="project" value="UniProtKB-SubCell"/>
</dbReference>
<dbReference type="GO" id="GO:0071555">
    <property type="term" value="P:cell wall organization"/>
    <property type="evidence" value="ECO:0007669"/>
    <property type="project" value="UniProtKB-KW"/>
</dbReference>
<organism evidence="20 21">
    <name type="scientific">Austropuccinia psidii MF-1</name>
    <dbReference type="NCBI Taxonomy" id="1389203"/>
    <lineage>
        <taxon>Eukaryota</taxon>
        <taxon>Fungi</taxon>
        <taxon>Dikarya</taxon>
        <taxon>Basidiomycota</taxon>
        <taxon>Pucciniomycotina</taxon>
        <taxon>Pucciniomycetes</taxon>
        <taxon>Pucciniales</taxon>
        <taxon>Sphaerophragmiaceae</taxon>
        <taxon>Austropuccinia</taxon>
    </lineage>
</organism>
<keyword evidence="11" id="KW-0961">Cell wall biogenesis/degradation</keyword>
<evidence type="ECO:0000256" key="4">
    <source>
        <dbReference type="ARBA" id="ARBA00022692"/>
    </source>
</evidence>
<feature type="compositionally biased region" description="Basic and acidic residues" evidence="16">
    <location>
        <begin position="239"/>
        <end position="252"/>
    </location>
</feature>
<evidence type="ECO:0000256" key="3">
    <source>
        <dbReference type="ARBA" id="ARBA00022475"/>
    </source>
</evidence>
<evidence type="ECO:0000256" key="8">
    <source>
        <dbReference type="ARBA" id="ARBA00023136"/>
    </source>
</evidence>
<dbReference type="InterPro" id="IPR001547">
    <property type="entry name" value="Glyco_hydro_5"/>
</dbReference>
<evidence type="ECO:0000256" key="10">
    <source>
        <dbReference type="ARBA" id="ARBA00023295"/>
    </source>
</evidence>
<evidence type="ECO:0000256" key="12">
    <source>
        <dbReference type="ARBA" id="ARBA00036824"/>
    </source>
</evidence>
<dbReference type="GO" id="GO:0009986">
    <property type="term" value="C:cell surface"/>
    <property type="evidence" value="ECO:0007669"/>
    <property type="project" value="TreeGrafter"/>
</dbReference>
<evidence type="ECO:0000256" key="11">
    <source>
        <dbReference type="ARBA" id="ARBA00023316"/>
    </source>
</evidence>
<evidence type="ECO:0000256" key="6">
    <source>
        <dbReference type="ARBA" id="ARBA00022968"/>
    </source>
</evidence>
<evidence type="ECO:0000256" key="13">
    <source>
        <dbReference type="ARBA" id="ARBA00037126"/>
    </source>
</evidence>
<feature type="region of interest" description="Disordered" evidence="16">
    <location>
        <begin position="188"/>
        <end position="208"/>
    </location>
</feature>
<dbReference type="Gene3D" id="3.20.20.80">
    <property type="entry name" value="Glycosidases"/>
    <property type="match status" value="1"/>
</dbReference>
<evidence type="ECO:0000256" key="9">
    <source>
        <dbReference type="ARBA" id="ARBA00023180"/>
    </source>
</evidence>
<dbReference type="InterPro" id="IPR050386">
    <property type="entry name" value="Glycosyl_hydrolase_5"/>
</dbReference>
<keyword evidence="5" id="KW-0378">Hydrolase</keyword>
<keyword evidence="4 17" id="KW-0812">Transmembrane</keyword>
<evidence type="ECO:0000256" key="5">
    <source>
        <dbReference type="ARBA" id="ARBA00022801"/>
    </source>
</evidence>